<name>A0AAW9F4R4_AERCA</name>
<comment type="caution">
    <text evidence="2">The sequence shown here is derived from an EMBL/GenBank/DDBJ whole genome shotgun (WGS) entry which is preliminary data.</text>
</comment>
<sequence length="265" mass="27810">MNEIQAIQAKIAEAKASIEAALFTGGDTAQLRATLADLEAELAQAEQTAAEAAMAHQQAEAERADQLAAEAAVAAHQTLVDASGSTVVAGVQMPTPDMDPAIEAAAARLAAARDRLEREQAIYMEHNAKVSALRGRLTEKARARDEILARRRAGNEQAGDAAEVSLLAEDIASLNELVEAAQRTADSYKPTVAQRLVSEADTALSTAQRSAVFRAKQARVHALEAAFIEAHAELVAAANSVGVNKFAAFKASQALRLISYGTGSL</sequence>
<organism evidence="2 3">
    <name type="scientific">Aeromonas caviae</name>
    <name type="common">Aeromonas punctata</name>
    <dbReference type="NCBI Taxonomy" id="648"/>
    <lineage>
        <taxon>Bacteria</taxon>
        <taxon>Pseudomonadati</taxon>
        <taxon>Pseudomonadota</taxon>
        <taxon>Gammaproteobacteria</taxon>
        <taxon>Aeromonadales</taxon>
        <taxon>Aeromonadaceae</taxon>
        <taxon>Aeromonas</taxon>
    </lineage>
</organism>
<evidence type="ECO:0000313" key="2">
    <source>
        <dbReference type="EMBL" id="MDX7723192.1"/>
    </source>
</evidence>
<dbReference type="AlphaFoldDB" id="A0AAW9F4R4"/>
<evidence type="ECO:0000313" key="3">
    <source>
        <dbReference type="Proteomes" id="UP001277183"/>
    </source>
</evidence>
<feature type="coiled-coil region" evidence="1">
    <location>
        <begin position="102"/>
        <end position="129"/>
    </location>
</feature>
<proteinExistence type="predicted"/>
<feature type="coiled-coil region" evidence="1">
    <location>
        <begin position="28"/>
        <end position="62"/>
    </location>
</feature>
<dbReference type="RefSeq" id="WP_005298707.1">
    <property type="nucleotide sequence ID" value="NZ_JAWZVC010000102.1"/>
</dbReference>
<protein>
    <submittedName>
        <fullName evidence="2">Uncharacterized protein</fullName>
    </submittedName>
</protein>
<accession>A0AAW9F4R4</accession>
<dbReference type="Proteomes" id="UP001277183">
    <property type="component" value="Unassembled WGS sequence"/>
</dbReference>
<reference evidence="2" key="1">
    <citation type="submission" date="2023-11" db="EMBL/GenBank/DDBJ databases">
        <title>WGS of Aeromonas in Northern Israel.</title>
        <authorList>
            <person name="Hershko Y."/>
        </authorList>
    </citation>
    <scope>NUCLEOTIDE SEQUENCE</scope>
    <source>
        <strain evidence="2">77416</strain>
    </source>
</reference>
<dbReference type="EMBL" id="JAWZVU010000225">
    <property type="protein sequence ID" value="MDX7723192.1"/>
    <property type="molecule type" value="Genomic_DNA"/>
</dbReference>
<evidence type="ECO:0000256" key="1">
    <source>
        <dbReference type="SAM" id="Coils"/>
    </source>
</evidence>
<keyword evidence="1" id="KW-0175">Coiled coil</keyword>
<gene>
    <name evidence="2" type="ORF">SJS77_22660</name>
</gene>